<dbReference type="GO" id="GO:0003700">
    <property type="term" value="F:DNA-binding transcription factor activity"/>
    <property type="evidence" value="ECO:0007669"/>
    <property type="project" value="InterPro"/>
</dbReference>
<comment type="similarity">
    <text evidence="4">Belongs to the HSF family.</text>
</comment>
<evidence type="ECO:0000256" key="1">
    <source>
        <dbReference type="ARBA" id="ARBA00004123"/>
    </source>
</evidence>
<protein>
    <submittedName>
        <fullName evidence="7">Stress-responsive transcription factor hsf1</fullName>
    </submittedName>
</protein>
<evidence type="ECO:0000313" key="8">
    <source>
        <dbReference type="Proteomes" id="UP000253551"/>
    </source>
</evidence>
<dbReference type="GO" id="GO:0043565">
    <property type="term" value="F:sequence-specific DNA binding"/>
    <property type="evidence" value="ECO:0007669"/>
    <property type="project" value="InterPro"/>
</dbReference>
<feature type="domain" description="HSF-type DNA-binding" evidence="6">
    <location>
        <begin position="60"/>
        <end position="164"/>
    </location>
</feature>
<dbReference type="PRINTS" id="PR00056">
    <property type="entry name" value="HSFDOMAIN"/>
</dbReference>
<comment type="caution">
    <text evidence="7">The sequence shown here is derived from an EMBL/GenBank/DDBJ whole genome shotgun (WGS) entry which is preliminary data.</text>
</comment>
<organism evidence="7 8">
    <name type="scientific">Rhizopus stolonifer</name>
    <name type="common">Rhizopus nigricans</name>
    <dbReference type="NCBI Taxonomy" id="4846"/>
    <lineage>
        <taxon>Eukaryota</taxon>
        <taxon>Fungi</taxon>
        <taxon>Fungi incertae sedis</taxon>
        <taxon>Mucoromycota</taxon>
        <taxon>Mucoromycotina</taxon>
        <taxon>Mucoromycetes</taxon>
        <taxon>Mucorales</taxon>
        <taxon>Mucorineae</taxon>
        <taxon>Rhizopodaceae</taxon>
        <taxon>Rhizopus</taxon>
    </lineage>
</organism>
<keyword evidence="3" id="KW-0539">Nucleus</keyword>
<dbReference type="InterPro" id="IPR036388">
    <property type="entry name" value="WH-like_DNA-bd_sf"/>
</dbReference>
<dbReference type="InterPro" id="IPR000232">
    <property type="entry name" value="HSF_DNA-bd"/>
</dbReference>
<dbReference type="Gene3D" id="1.10.10.10">
    <property type="entry name" value="Winged helix-like DNA-binding domain superfamily/Winged helix DNA-binding domain"/>
    <property type="match status" value="1"/>
</dbReference>
<name>A0A367KVG0_RHIST</name>
<proteinExistence type="inferred from homology"/>
<dbReference type="InterPro" id="IPR036390">
    <property type="entry name" value="WH_DNA-bd_sf"/>
</dbReference>
<gene>
    <name evidence="7" type="primary">HSF1_6</name>
    <name evidence="7" type="ORF">CU098_011436</name>
</gene>
<evidence type="ECO:0000256" key="5">
    <source>
        <dbReference type="SAM" id="MobiDB-lite"/>
    </source>
</evidence>
<keyword evidence="2" id="KW-0238">DNA-binding</keyword>
<dbReference type="Pfam" id="PF00447">
    <property type="entry name" value="HSF_DNA-bind"/>
    <property type="match status" value="1"/>
</dbReference>
<evidence type="ECO:0000313" key="7">
    <source>
        <dbReference type="EMBL" id="RCI06203.1"/>
    </source>
</evidence>
<keyword evidence="8" id="KW-1185">Reference proteome</keyword>
<dbReference type="PANTHER" id="PTHR10015:SF361">
    <property type="entry name" value="TRANSCRIPTION FACTOR SKN7"/>
    <property type="match status" value="1"/>
</dbReference>
<evidence type="ECO:0000259" key="6">
    <source>
        <dbReference type="SMART" id="SM00415"/>
    </source>
</evidence>
<accession>A0A367KVG0</accession>
<sequence>MTSQLNYETVNDALYTEYCDYKHPNLTELDQYTSNNNLMLYDWNNCMVSPRLTHDHPERGVAGFVSKLYQCLEDNEQSYARWCKHNGIDMFVIDCIPEFTETVLPKLFKHCKFASFVRQLNIYGFQRDTDARKSKDSKGRDACRWYHKYFKPGHRDLFHLIRRKPPRYSRTRKQRAEKPTENVLNAESEDEVSESNEDKRRDSISSTSSSYSITLHPMAPQHSNREGSQNSFLIHDPPSMTPPMITPITHHQSPLNYYYPSELSCFENNITMDQFSTEEEALKHQIAYLQEKYVRMHNSLTDEVNRAFSFIQSQKSRINFLESLLQQKLSLNACQSLSPTDQFSVNMALQNSPQETYCTPLYNVIGQQSYTPPSCASSTTHGNLQNQSYILPSVESQDMHAYDLSLHNNNESILLL</sequence>
<evidence type="ECO:0000256" key="3">
    <source>
        <dbReference type="ARBA" id="ARBA00023242"/>
    </source>
</evidence>
<dbReference type="SMART" id="SM00415">
    <property type="entry name" value="HSF"/>
    <property type="match status" value="1"/>
</dbReference>
<feature type="compositionally biased region" description="Basic residues" evidence="5">
    <location>
        <begin position="161"/>
        <end position="173"/>
    </location>
</feature>
<dbReference type="OrthoDB" id="60033at2759"/>
<reference evidence="7 8" key="1">
    <citation type="journal article" date="2018" name="G3 (Bethesda)">
        <title>Phylogenetic and Phylogenomic Definition of Rhizopus Species.</title>
        <authorList>
            <person name="Gryganskyi A.P."/>
            <person name="Golan J."/>
            <person name="Dolatabadi S."/>
            <person name="Mondo S."/>
            <person name="Robb S."/>
            <person name="Idnurm A."/>
            <person name="Muszewska A."/>
            <person name="Steczkiewicz K."/>
            <person name="Masonjones S."/>
            <person name="Liao H.L."/>
            <person name="Gajdeczka M.T."/>
            <person name="Anike F."/>
            <person name="Vuek A."/>
            <person name="Anishchenko I.M."/>
            <person name="Voigt K."/>
            <person name="de Hoog G.S."/>
            <person name="Smith M.E."/>
            <person name="Heitman J."/>
            <person name="Vilgalys R."/>
            <person name="Stajich J.E."/>
        </authorList>
    </citation>
    <scope>NUCLEOTIDE SEQUENCE [LARGE SCALE GENOMIC DNA]</scope>
    <source>
        <strain evidence="7 8">LSU 92-RS-03</strain>
    </source>
</reference>
<dbReference type="STRING" id="4846.A0A367KVG0"/>
<dbReference type="PANTHER" id="PTHR10015">
    <property type="entry name" value="HEAT SHOCK TRANSCRIPTION FACTOR"/>
    <property type="match status" value="1"/>
</dbReference>
<evidence type="ECO:0000256" key="2">
    <source>
        <dbReference type="ARBA" id="ARBA00023125"/>
    </source>
</evidence>
<dbReference type="AlphaFoldDB" id="A0A367KVG0"/>
<comment type="subcellular location">
    <subcellularLocation>
        <location evidence="1">Nucleus</location>
    </subcellularLocation>
</comment>
<evidence type="ECO:0000256" key="4">
    <source>
        <dbReference type="RuleBase" id="RU004020"/>
    </source>
</evidence>
<feature type="region of interest" description="Disordered" evidence="5">
    <location>
        <begin position="161"/>
        <end position="240"/>
    </location>
</feature>
<dbReference type="GO" id="GO:0005634">
    <property type="term" value="C:nucleus"/>
    <property type="evidence" value="ECO:0007669"/>
    <property type="project" value="UniProtKB-SubCell"/>
</dbReference>
<feature type="compositionally biased region" description="Low complexity" evidence="5">
    <location>
        <begin position="204"/>
        <end position="214"/>
    </location>
</feature>
<dbReference type="EMBL" id="PJQM01000206">
    <property type="protein sequence ID" value="RCI06203.1"/>
    <property type="molecule type" value="Genomic_DNA"/>
</dbReference>
<dbReference type="SUPFAM" id="SSF46785">
    <property type="entry name" value="Winged helix' DNA-binding domain"/>
    <property type="match status" value="1"/>
</dbReference>
<dbReference type="Proteomes" id="UP000253551">
    <property type="component" value="Unassembled WGS sequence"/>
</dbReference>